<dbReference type="InterPro" id="IPR015421">
    <property type="entry name" value="PyrdxlP-dep_Trfase_major"/>
</dbReference>
<dbReference type="PANTHER" id="PTHR11999">
    <property type="entry name" value="GROUP II PYRIDOXAL-5-PHOSPHATE DECARBOXYLASE"/>
    <property type="match status" value="1"/>
</dbReference>
<dbReference type="PANTHER" id="PTHR11999:SF70">
    <property type="entry name" value="MIP05841P"/>
    <property type="match status" value="1"/>
</dbReference>
<evidence type="ECO:0000256" key="4">
    <source>
        <dbReference type="ARBA" id="ARBA00022898"/>
    </source>
</evidence>
<keyword evidence="5" id="KW-0456">Lyase</keyword>
<name>A0AAV2TQH9_CALDB</name>
<dbReference type="InterPro" id="IPR002129">
    <property type="entry name" value="PyrdxlP-dep_de-COase"/>
</dbReference>
<reference evidence="7" key="1">
    <citation type="submission" date="2024-06" db="EMBL/GenBank/DDBJ databases">
        <authorList>
            <person name="Liu X."/>
            <person name="Lenzi L."/>
            <person name="Haldenby T S."/>
            <person name="Uol C."/>
        </authorList>
    </citation>
    <scope>NUCLEOTIDE SEQUENCE</scope>
</reference>
<dbReference type="Proteomes" id="UP001497525">
    <property type="component" value="Unassembled WGS sequence"/>
</dbReference>
<dbReference type="GO" id="GO:0016831">
    <property type="term" value="F:carboxy-lyase activity"/>
    <property type="evidence" value="ECO:0007669"/>
    <property type="project" value="UniProtKB-KW"/>
</dbReference>
<comment type="cofactor">
    <cofactor evidence="1 6">
        <name>pyridoxal 5'-phosphate</name>
        <dbReference type="ChEBI" id="CHEBI:597326"/>
    </cofactor>
</comment>
<dbReference type="InterPro" id="IPR010977">
    <property type="entry name" value="Aromatic_deC"/>
</dbReference>
<evidence type="ECO:0000256" key="5">
    <source>
        <dbReference type="ARBA" id="ARBA00023239"/>
    </source>
</evidence>
<dbReference type="GO" id="GO:0005737">
    <property type="term" value="C:cytoplasm"/>
    <property type="evidence" value="ECO:0007669"/>
    <property type="project" value="TreeGrafter"/>
</dbReference>
<feature type="modified residue" description="N6-(pyridoxal phosphate)lysine" evidence="6">
    <location>
        <position position="304"/>
    </location>
</feature>
<evidence type="ECO:0000313" key="8">
    <source>
        <dbReference type="Proteomes" id="UP001497525"/>
    </source>
</evidence>
<evidence type="ECO:0008006" key="9">
    <source>
        <dbReference type="Google" id="ProtNLM"/>
    </source>
</evidence>
<dbReference type="InterPro" id="IPR015422">
    <property type="entry name" value="PyrdxlP-dep_Trfase_small"/>
</dbReference>
<dbReference type="CDD" id="cd06450">
    <property type="entry name" value="DOPA_deC_like"/>
    <property type="match status" value="1"/>
</dbReference>
<dbReference type="Gene3D" id="1.20.1340.10">
    <property type="entry name" value="dopa decarboxylase, N-terminal domain"/>
    <property type="match status" value="1"/>
</dbReference>
<evidence type="ECO:0000256" key="3">
    <source>
        <dbReference type="ARBA" id="ARBA00022793"/>
    </source>
</evidence>
<dbReference type="SUPFAM" id="SSF53383">
    <property type="entry name" value="PLP-dependent transferases"/>
    <property type="match status" value="1"/>
</dbReference>
<dbReference type="Gene3D" id="3.40.640.10">
    <property type="entry name" value="Type I PLP-dependent aspartate aminotransferase-like (Major domain)"/>
    <property type="match status" value="1"/>
</dbReference>
<organism evidence="7 8">
    <name type="scientific">Calicophoron daubneyi</name>
    <name type="common">Rumen fluke</name>
    <name type="synonym">Paramphistomum daubneyi</name>
    <dbReference type="NCBI Taxonomy" id="300641"/>
    <lineage>
        <taxon>Eukaryota</taxon>
        <taxon>Metazoa</taxon>
        <taxon>Spiralia</taxon>
        <taxon>Lophotrochozoa</taxon>
        <taxon>Platyhelminthes</taxon>
        <taxon>Trematoda</taxon>
        <taxon>Digenea</taxon>
        <taxon>Plagiorchiida</taxon>
        <taxon>Pronocephalata</taxon>
        <taxon>Paramphistomoidea</taxon>
        <taxon>Paramphistomidae</taxon>
        <taxon>Calicophoron</taxon>
    </lineage>
</organism>
<accession>A0AAV2TQH9</accession>
<sequence>MDSEDFSNWGKVMVDFICDYFQNIDKFPVIPKVEPGYLRHLLPEKPPEDPENWSEIFADIQRFIIPGLTHWQHPGFHAYFPSASSTPSVLADMLSTALGCVGFSWAASPALTELEIIMMDWMAKLFSLPEEFTHASGKGGGVLQSSASDCILVSMLAARHHAIEVHKHKFMNERSPESATLSRLVAYASSLAHSCVEKASMISFVQFHQVAADEDYILQGDSLQAAIEEDLEHGLIPFYVCATLGTTACGSFDNLASVGPVCEKYGLWFHVDGAYGGNALICPEFKYLLNGIEYVWSMNVNPNKWLLVSYDCSLMWVRDRERLTKSMVVNPVYLQYKNSNKAIDFRHIKMARLFTQKVLSDDRFELIGKPLTGLVCFRLKGSNGLNQCLIRAVNETMLIHMVPAVANEIYFLRFTVCNKNPTEDDIEHAWSVISAVAGELLNSAEVFKLWLRYLNEIRWQSISIATTPQKNQQSQTSGSELWNGSFQSSCKDDQLMDRAEECLRCLQKMNANDAYGLLSKLTNSLNWDCSQIEDNSFNSEVSKRDSKEERQEEYARRMTDSCEMFEETKYLPLYQAIPPQMPASPIKVIANRWSGLRRLSNLEFSRKSSFEFSNGVISPEGTTVNLDLAEVANAEPIDSLHLELNSATYPNGSHPPTQSPLENISPSFVSINHKDCSTDPNSEMNSTQISSNIQNILQQSHEIDRRDFANIHDIERIGRFCNFLRNSVRLEEAQKVTTLKLKRRTLATMLSQFSLFENRQTSKCPCYRSQSTGANCDLCREPVDLADKLSRSFETLSCYAAEDGGIPCVEEVVEQIITPDAVSKLSSTVPLSIAFSMKEKDSMLNNSYSVSVDSKETNCPNIGDHAD</sequence>
<keyword evidence="3" id="KW-0210">Decarboxylase</keyword>
<proteinExistence type="inferred from homology"/>
<gene>
    <name evidence="7" type="ORF">CDAUBV1_LOCUS13440</name>
</gene>
<dbReference type="GO" id="GO:0030170">
    <property type="term" value="F:pyridoxal phosphate binding"/>
    <property type="evidence" value="ECO:0007669"/>
    <property type="project" value="InterPro"/>
</dbReference>
<dbReference type="PRINTS" id="PR00800">
    <property type="entry name" value="YHDCRBOXLASE"/>
</dbReference>
<evidence type="ECO:0000256" key="6">
    <source>
        <dbReference type="PIRSR" id="PIRSR602129-50"/>
    </source>
</evidence>
<dbReference type="GO" id="GO:0006520">
    <property type="term" value="P:amino acid metabolic process"/>
    <property type="evidence" value="ECO:0007669"/>
    <property type="project" value="InterPro"/>
</dbReference>
<comment type="similarity">
    <text evidence="2">Belongs to the group II decarboxylase family.</text>
</comment>
<keyword evidence="4 6" id="KW-0663">Pyridoxal phosphate</keyword>
<dbReference type="PROSITE" id="PS00392">
    <property type="entry name" value="DDC_GAD_HDC_YDC"/>
    <property type="match status" value="1"/>
</dbReference>
<dbReference type="EMBL" id="CAXLJL010000512">
    <property type="protein sequence ID" value="CAL5138618.1"/>
    <property type="molecule type" value="Genomic_DNA"/>
</dbReference>
<comment type="caution">
    <text evidence="7">The sequence shown here is derived from an EMBL/GenBank/DDBJ whole genome shotgun (WGS) entry which is preliminary data.</text>
</comment>
<evidence type="ECO:0000256" key="1">
    <source>
        <dbReference type="ARBA" id="ARBA00001933"/>
    </source>
</evidence>
<dbReference type="GO" id="GO:0019752">
    <property type="term" value="P:carboxylic acid metabolic process"/>
    <property type="evidence" value="ECO:0007669"/>
    <property type="project" value="InterPro"/>
</dbReference>
<dbReference type="InterPro" id="IPR021115">
    <property type="entry name" value="Pyridoxal-P_BS"/>
</dbReference>
<dbReference type="AlphaFoldDB" id="A0AAV2TQH9"/>
<dbReference type="Pfam" id="PF00282">
    <property type="entry name" value="Pyridoxal_deC"/>
    <property type="match status" value="1"/>
</dbReference>
<evidence type="ECO:0000313" key="7">
    <source>
        <dbReference type="EMBL" id="CAL5138618.1"/>
    </source>
</evidence>
<dbReference type="InterPro" id="IPR015424">
    <property type="entry name" value="PyrdxlP-dep_Trfase"/>
</dbReference>
<dbReference type="Gene3D" id="3.90.1150.10">
    <property type="entry name" value="Aspartate Aminotransferase, domain 1"/>
    <property type="match status" value="1"/>
</dbReference>
<dbReference type="FunFam" id="1.20.1340.10:FF:000001">
    <property type="entry name" value="Histidine decarboxylase"/>
    <property type="match status" value="1"/>
</dbReference>
<protein>
    <recommendedName>
        <fullName evidence="9">Tyrosine decarboxylase</fullName>
    </recommendedName>
</protein>
<evidence type="ECO:0000256" key="2">
    <source>
        <dbReference type="ARBA" id="ARBA00009533"/>
    </source>
</evidence>